<dbReference type="PROSITE" id="PS51274">
    <property type="entry name" value="GATASE_COBBQ"/>
    <property type="match status" value="1"/>
</dbReference>
<dbReference type="AlphaFoldDB" id="I0UV48"/>
<evidence type="ECO:0000256" key="1">
    <source>
        <dbReference type="ARBA" id="ARBA00008345"/>
    </source>
</evidence>
<dbReference type="GO" id="GO:0004359">
    <property type="term" value="F:glutaminase activity"/>
    <property type="evidence" value="ECO:0007669"/>
    <property type="project" value="UniProtKB-UniRule"/>
</dbReference>
<evidence type="ECO:0000256" key="7">
    <source>
        <dbReference type="ARBA" id="ARBA00049534"/>
    </source>
</evidence>
<dbReference type="InterPro" id="IPR029062">
    <property type="entry name" value="Class_I_gatase-like"/>
</dbReference>
<keyword evidence="13" id="KW-0808">Transferase</keyword>
<feature type="active site" description="Nucleophile" evidence="10 11">
    <location>
        <position position="118"/>
    </location>
</feature>
<comment type="caution">
    <text evidence="13">The sequence shown here is derived from an EMBL/GenBank/DDBJ whole genome shotgun (WGS) entry which is preliminary data.</text>
</comment>
<dbReference type="GO" id="GO:0005829">
    <property type="term" value="C:cytosol"/>
    <property type="evidence" value="ECO:0007669"/>
    <property type="project" value="TreeGrafter"/>
</dbReference>
<feature type="binding site" evidence="10 12">
    <location>
        <position position="147"/>
    </location>
    <ligand>
        <name>L-glutamine</name>
        <dbReference type="ChEBI" id="CHEBI:58359"/>
    </ligand>
</feature>
<keyword evidence="5 10" id="KW-0456">Lyase</keyword>
<comment type="subunit">
    <text evidence="9 10">In the presence of PdxS, forms a dodecamer of heterodimers. Only shows activity in the heterodimer.</text>
</comment>
<dbReference type="FunFam" id="3.40.50.880:FF:000010">
    <property type="entry name" value="uncharacterized protein LOC100176842 isoform X2"/>
    <property type="match status" value="1"/>
</dbReference>
<evidence type="ECO:0000256" key="9">
    <source>
        <dbReference type="ARBA" id="ARBA00064749"/>
    </source>
</evidence>
<feature type="active site" description="Charge relay system" evidence="10 11">
    <location>
        <position position="214"/>
    </location>
</feature>
<dbReference type="PIRSF" id="PIRSF005639">
    <property type="entry name" value="Glut_amidoT_SNO"/>
    <property type="match status" value="1"/>
</dbReference>
<dbReference type="InterPro" id="IPR002161">
    <property type="entry name" value="PdxT/SNO"/>
</dbReference>
<evidence type="ECO:0000256" key="11">
    <source>
        <dbReference type="PIRSR" id="PIRSR005639-1"/>
    </source>
</evidence>
<dbReference type="Proteomes" id="UP000004863">
    <property type="component" value="Unassembled WGS sequence"/>
</dbReference>
<evidence type="ECO:0000256" key="5">
    <source>
        <dbReference type="ARBA" id="ARBA00023239"/>
    </source>
</evidence>
<keyword evidence="2 10" id="KW-0378">Hydrolase</keyword>
<feature type="binding site" evidence="10 12">
    <location>
        <begin position="86"/>
        <end position="88"/>
    </location>
    <ligand>
        <name>L-glutamine</name>
        <dbReference type="ChEBI" id="CHEBI:58359"/>
    </ligand>
</feature>
<proteinExistence type="inferred from homology"/>
<keyword evidence="3 10" id="KW-0663">Pyridoxal phosphate</keyword>
<name>I0UV48_9MICC</name>
<dbReference type="HAMAP" id="MF_01615">
    <property type="entry name" value="PdxT"/>
    <property type="match status" value="1"/>
</dbReference>
<keyword evidence="14" id="KW-1185">Reference proteome</keyword>
<comment type="pathway">
    <text evidence="10">Cofactor biosynthesis; pyridoxal 5'-phosphate biosynthesis.</text>
</comment>
<feature type="active site" description="Charge relay system" evidence="10 11">
    <location>
        <position position="216"/>
    </location>
</feature>
<keyword evidence="4 10" id="KW-0315">Glutamine amidotransferase</keyword>
<sequence>MLSNAARNPTFYKVRNLVLQKDRLMSETEVLPPAALPGAGKTVGVLALQGGVAEHACMLESLGAQVVLVKSAEQLANLDALVLPGGESSTIDRLTRIFGLRQPLIEAISGGLPTLGTCAGLIMLSTTIDDPAPGQQSLGVLDVSVGRNAFGSQVDSAQVHLPWLTPSGEEVVIDTAFIRAPIVTRTGEGVQVVAHHEGKIVGVRAGNIIGISFHPEVTGDTTVHEELLSLIR</sequence>
<dbReference type="EC" id="4.3.3.6" evidence="10"/>
<organism evidence="13 14">
    <name type="scientific">Rothia aeria F0474</name>
    <dbReference type="NCBI Taxonomy" id="1125724"/>
    <lineage>
        <taxon>Bacteria</taxon>
        <taxon>Bacillati</taxon>
        <taxon>Actinomycetota</taxon>
        <taxon>Actinomycetes</taxon>
        <taxon>Micrococcales</taxon>
        <taxon>Micrococcaceae</taxon>
        <taxon>Rothia</taxon>
    </lineage>
</organism>
<comment type="catalytic activity">
    <reaction evidence="6 10">
        <text>aldehydo-D-ribose 5-phosphate + D-glyceraldehyde 3-phosphate + L-glutamine = pyridoxal 5'-phosphate + L-glutamate + phosphate + 3 H2O + H(+)</text>
        <dbReference type="Rhea" id="RHEA:31507"/>
        <dbReference type="ChEBI" id="CHEBI:15377"/>
        <dbReference type="ChEBI" id="CHEBI:15378"/>
        <dbReference type="ChEBI" id="CHEBI:29985"/>
        <dbReference type="ChEBI" id="CHEBI:43474"/>
        <dbReference type="ChEBI" id="CHEBI:58273"/>
        <dbReference type="ChEBI" id="CHEBI:58359"/>
        <dbReference type="ChEBI" id="CHEBI:59776"/>
        <dbReference type="ChEBI" id="CHEBI:597326"/>
        <dbReference type="EC" id="4.3.3.6"/>
    </reaction>
</comment>
<dbReference type="PROSITE" id="PS51130">
    <property type="entry name" value="PDXT_SNO_2"/>
    <property type="match status" value="1"/>
</dbReference>
<dbReference type="CDD" id="cd01749">
    <property type="entry name" value="GATase1_PB"/>
    <property type="match status" value="1"/>
</dbReference>
<dbReference type="GO" id="GO:0016740">
    <property type="term" value="F:transferase activity"/>
    <property type="evidence" value="ECO:0007669"/>
    <property type="project" value="UniProtKB-KW"/>
</dbReference>
<dbReference type="GO" id="GO:0008614">
    <property type="term" value="P:pyridoxine metabolic process"/>
    <property type="evidence" value="ECO:0007669"/>
    <property type="project" value="TreeGrafter"/>
</dbReference>
<dbReference type="EMBL" id="AJJQ01000010">
    <property type="protein sequence ID" value="EID51751.1"/>
    <property type="molecule type" value="Genomic_DNA"/>
</dbReference>
<evidence type="ECO:0000256" key="12">
    <source>
        <dbReference type="PIRSR" id="PIRSR005639-2"/>
    </source>
</evidence>
<evidence type="ECO:0000256" key="2">
    <source>
        <dbReference type="ARBA" id="ARBA00022801"/>
    </source>
</evidence>
<dbReference type="NCBIfam" id="TIGR03800">
    <property type="entry name" value="PLP_synth_Pdx2"/>
    <property type="match status" value="1"/>
</dbReference>
<dbReference type="PROSITE" id="PS51273">
    <property type="entry name" value="GATASE_TYPE_1"/>
    <property type="match status" value="1"/>
</dbReference>
<dbReference type="GO" id="GO:1903600">
    <property type="term" value="C:glutaminase complex"/>
    <property type="evidence" value="ECO:0007669"/>
    <property type="project" value="TreeGrafter"/>
</dbReference>
<dbReference type="InterPro" id="IPR021196">
    <property type="entry name" value="PdxT/SNO_CS"/>
</dbReference>
<gene>
    <name evidence="10 13" type="primary">pdxT</name>
    <name evidence="13" type="ORF">HMPREF1324_2010</name>
</gene>
<accession>I0UV48</accession>
<evidence type="ECO:0000313" key="13">
    <source>
        <dbReference type="EMBL" id="EID51751.1"/>
    </source>
</evidence>
<dbReference type="Gene3D" id="3.40.50.880">
    <property type="match status" value="1"/>
</dbReference>
<dbReference type="GO" id="GO:0036381">
    <property type="term" value="F:pyridoxal 5'-phosphate synthase (glutamine hydrolysing) activity"/>
    <property type="evidence" value="ECO:0007669"/>
    <property type="project" value="UniProtKB-UniRule"/>
</dbReference>
<dbReference type="GO" id="GO:0042823">
    <property type="term" value="P:pyridoxal phosphate biosynthetic process"/>
    <property type="evidence" value="ECO:0007669"/>
    <property type="project" value="UniProtKB-UniRule"/>
</dbReference>
<dbReference type="EC" id="3.5.1.2" evidence="10"/>
<evidence type="ECO:0000256" key="6">
    <source>
        <dbReference type="ARBA" id="ARBA00047992"/>
    </source>
</evidence>
<dbReference type="PROSITE" id="PS01236">
    <property type="entry name" value="PDXT_SNO_1"/>
    <property type="match status" value="1"/>
</dbReference>
<dbReference type="UniPathway" id="UPA00245"/>
<evidence type="ECO:0000256" key="8">
    <source>
        <dbReference type="ARBA" id="ARBA00054599"/>
    </source>
</evidence>
<feature type="binding site" evidence="10 12">
    <location>
        <begin position="178"/>
        <end position="179"/>
    </location>
    <ligand>
        <name>L-glutamine</name>
        <dbReference type="ChEBI" id="CHEBI:58359"/>
    </ligand>
</feature>
<dbReference type="Pfam" id="PF01174">
    <property type="entry name" value="SNO"/>
    <property type="match status" value="1"/>
</dbReference>
<evidence type="ECO:0000256" key="4">
    <source>
        <dbReference type="ARBA" id="ARBA00022962"/>
    </source>
</evidence>
<evidence type="ECO:0000256" key="10">
    <source>
        <dbReference type="HAMAP-Rule" id="MF_01615"/>
    </source>
</evidence>
<dbReference type="PATRIC" id="fig|1125724.3.peg.535"/>
<comment type="function">
    <text evidence="8 10">Catalyzes the hydrolysis of glutamine to glutamate and ammonia as part of the biosynthesis of pyridoxal 5'-phosphate. The resulting ammonia molecule is channeled to the active site of PdxS.</text>
</comment>
<evidence type="ECO:0000256" key="3">
    <source>
        <dbReference type="ARBA" id="ARBA00022898"/>
    </source>
</evidence>
<dbReference type="SUPFAM" id="SSF52317">
    <property type="entry name" value="Class I glutamine amidotransferase-like"/>
    <property type="match status" value="1"/>
</dbReference>
<dbReference type="PANTHER" id="PTHR31559">
    <property type="entry name" value="PYRIDOXAL 5'-PHOSPHATE SYNTHASE SUBUNIT SNO"/>
    <property type="match status" value="1"/>
</dbReference>
<comment type="similarity">
    <text evidence="1 10">Belongs to the glutaminase PdxT/SNO family.</text>
</comment>
<reference evidence="13" key="1">
    <citation type="submission" date="2012-03" db="EMBL/GenBank/DDBJ databases">
        <authorList>
            <person name="Durkin A.S."/>
            <person name="McCorrison J."/>
            <person name="Torralba M."/>
            <person name="Gillis M."/>
            <person name="Methe B."/>
            <person name="Sutton G."/>
            <person name="Nelson K.E."/>
        </authorList>
    </citation>
    <scope>NUCLEOTIDE SEQUENCE [LARGE SCALE GENOMIC DNA]</scope>
    <source>
        <strain evidence="13">F0474</strain>
    </source>
</reference>
<evidence type="ECO:0000313" key="14">
    <source>
        <dbReference type="Proteomes" id="UP000004863"/>
    </source>
</evidence>
<dbReference type="GO" id="GO:0006543">
    <property type="term" value="P:L-glutamine catabolic process"/>
    <property type="evidence" value="ECO:0007669"/>
    <property type="project" value="UniProtKB-UniRule"/>
</dbReference>
<protein>
    <recommendedName>
        <fullName evidence="10">Pyridoxal 5'-phosphate synthase subunit PdxT</fullName>
        <ecNumber evidence="10">4.3.3.6</ecNumber>
    </recommendedName>
    <alternativeName>
        <fullName evidence="10">Pdx2</fullName>
    </alternativeName>
    <alternativeName>
        <fullName evidence="10">Pyridoxal 5'-phosphate synthase glutaminase subunit</fullName>
        <ecNumber evidence="10">3.5.1.2</ecNumber>
    </alternativeName>
</protein>
<comment type="catalytic activity">
    <reaction evidence="7 10">
        <text>L-glutamine + H2O = L-glutamate + NH4(+)</text>
        <dbReference type="Rhea" id="RHEA:15889"/>
        <dbReference type="ChEBI" id="CHEBI:15377"/>
        <dbReference type="ChEBI" id="CHEBI:28938"/>
        <dbReference type="ChEBI" id="CHEBI:29985"/>
        <dbReference type="ChEBI" id="CHEBI:58359"/>
        <dbReference type="EC" id="3.5.1.2"/>
    </reaction>
</comment>
<dbReference type="PANTHER" id="PTHR31559:SF0">
    <property type="entry name" value="PYRIDOXAL 5'-PHOSPHATE SYNTHASE SUBUNIT SNO1-RELATED"/>
    <property type="match status" value="1"/>
</dbReference>